<name>A0ACD0NVU4_9BASI</name>
<sequence>MSSSSSSAIHPAPPSSSSRPNPTTTTATAAHNLNSIEDALSLILDCAGQPQSIGAVLIPSLNKLCRSSKGAGEQVLCSMVQADRDPLGILDPVRCSVGMIYILVARLSRIATLEEARNLAGYIQTFVRIFDPVQLRLAGEKVTQFARLLPEMGQGLGDPNFALPHLENLFLRFTENAPCLTTLHPILAYQYLRAGQYATAYDHLLQTDIIDADSNLTPLRYTDVLEYFYYGGLICTKLKKHTSAIEFFETCVSSPAAAVSAIQVDAYKKLILVRLIKDGQMSPPPKYTSGAFLRSFKQTNQTYLSFAAAYESREPAKAEEVMRIAQEKAELFSQDCNMGLVQQCLALHRQRRIQRLKEVYSTLSLANVAEILGVTGEDAEGIIEHDVMELVSKGWIHARIVPATEIPPGNTTIVPSADEDSMPILCFEENPDRYDSAASIDLLTKEIKLGQHWQGIVNERERELARSYTFLSKVGSNVCSSGGFGGKCLL</sequence>
<dbReference type="Proteomes" id="UP000245626">
    <property type="component" value="Unassembled WGS sequence"/>
</dbReference>
<keyword evidence="2" id="KW-1185">Reference proteome</keyword>
<evidence type="ECO:0000313" key="1">
    <source>
        <dbReference type="EMBL" id="PWN49939.1"/>
    </source>
</evidence>
<evidence type="ECO:0000313" key="2">
    <source>
        <dbReference type="Proteomes" id="UP000245626"/>
    </source>
</evidence>
<accession>A0ACD0NVU4</accession>
<organism evidence="1 2">
    <name type="scientific">Violaceomyces palustris</name>
    <dbReference type="NCBI Taxonomy" id="1673888"/>
    <lineage>
        <taxon>Eukaryota</taxon>
        <taxon>Fungi</taxon>
        <taxon>Dikarya</taxon>
        <taxon>Basidiomycota</taxon>
        <taxon>Ustilaginomycotina</taxon>
        <taxon>Ustilaginomycetes</taxon>
        <taxon>Violaceomycetales</taxon>
        <taxon>Violaceomycetaceae</taxon>
        <taxon>Violaceomyces</taxon>
    </lineage>
</organism>
<protein>
    <submittedName>
        <fullName evidence="1">Uncharacterized protein</fullName>
    </submittedName>
</protein>
<dbReference type="EMBL" id="KZ819988">
    <property type="protein sequence ID" value="PWN49939.1"/>
    <property type="molecule type" value="Genomic_DNA"/>
</dbReference>
<proteinExistence type="predicted"/>
<gene>
    <name evidence="1" type="ORF">IE53DRAFT_316718</name>
</gene>
<reference evidence="1 2" key="1">
    <citation type="journal article" date="2018" name="Mol. Biol. Evol.">
        <title>Broad Genomic Sampling Reveals a Smut Pathogenic Ancestry of the Fungal Clade Ustilaginomycotina.</title>
        <authorList>
            <person name="Kijpornyongpan T."/>
            <person name="Mondo S.J."/>
            <person name="Barry K."/>
            <person name="Sandor L."/>
            <person name="Lee J."/>
            <person name="Lipzen A."/>
            <person name="Pangilinan J."/>
            <person name="LaButti K."/>
            <person name="Hainaut M."/>
            <person name="Henrissat B."/>
            <person name="Grigoriev I.V."/>
            <person name="Spatafora J.W."/>
            <person name="Aime M.C."/>
        </authorList>
    </citation>
    <scope>NUCLEOTIDE SEQUENCE [LARGE SCALE GENOMIC DNA]</scope>
    <source>
        <strain evidence="1 2">SA 807</strain>
    </source>
</reference>